<dbReference type="FunFam" id="2.102.10.10:FF:000001">
    <property type="entry name" value="Cytochrome b-c1 complex subunit Rieske, mitochondrial"/>
    <property type="match status" value="1"/>
</dbReference>
<evidence type="ECO:0000256" key="4">
    <source>
        <dbReference type="ARBA" id="ARBA00022714"/>
    </source>
</evidence>
<dbReference type="GO" id="GO:0008121">
    <property type="term" value="F:quinol-cytochrome-c reductase activity"/>
    <property type="evidence" value="ECO:0007669"/>
    <property type="project" value="UniProtKB-EC"/>
</dbReference>
<dbReference type="STRING" id="56646.A0A2L2TD79"/>
<comment type="catalytic activity">
    <reaction evidence="12">
        <text>a quinol + 2 Fe(III)-[cytochrome c](out) = a quinone + 2 Fe(II)-[cytochrome c](out) + 2 H(+)(out)</text>
        <dbReference type="Rhea" id="RHEA:11484"/>
        <dbReference type="Rhea" id="RHEA-COMP:10350"/>
        <dbReference type="Rhea" id="RHEA-COMP:14399"/>
        <dbReference type="ChEBI" id="CHEBI:15378"/>
        <dbReference type="ChEBI" id="CHEBI:24646"/>
        <dbReference type="ChEBI" id="CHEBI:29033"/>
        <dbReference type="ChEBI" id="CHEBI:29034"/>
        <dbReference type="ChEBI" id="CHEBI:132124"/>
        <dbReference type="EC" id="7.1.1.8"/>
    </reaction>
</comment>
<keyword evidence="3" id="KW-0812">Transmembrane</keyword>
<keyword evidence="13" id="KW-0496">Mitochondrion</keyword>
<keyword evidence="10" id="KW-1015">Disulfide bond</keyword>
<dbReference type="AlphaFoldDB" id="A0A2L2TD79"/>
<evidence type="ECO:0000313" key="16">
    <source>
        <dbReference type="Proteomes" id="UP000245910"/>
    </source>
</evidence>
<dbReference type="PROSITE" id="PS51296">
    <property type="entry name" value="RIESKE"/>
    <property type="match status" value="1"/>
</dbReference>
<evidence type="ECO:0000256" key="6">
    <source>
        <dbReference type="ARBA" id="ARBA00022989"/>
    </source>
</evidence>
<dbReference type="Proteomes" id="UP000245910">
    <property type="component" value="Chromosome III"/>
</dbReference>
<evidence type="ECO:0000256" key="10">
    <source>
        <dbReference type="ARBA" id="ARBA00023157"/>
    </source>
</evidence>
<evidence type="ECO:0000256" key="2">
    <source>
        <dbReference type="ARBA" id="ARBA00010651"/>
    </source>
</evidence>
<feature type="domain" description="Rieske" evidence="14">
    <location>
        <begin position="194"/>
        <end position="262"/>
    </location>
</feature>
<dbReference type="InterPro" id="IPR005805">
    <property type="entry name" value="Rieske_Fe-S_prot_C"/>
</dbReference>
<dbReference type="EC" id="7.1.1.8" evidence="12"/>
<dbReference type="GO" id="GO:0051537">
    <property type="term" value="F:2 iron, 2 sulfur cluster binding"/>
    <property type="evidence" value="ECO:0007669"/>
    <property type="project" value="UniProtKB-KW"/>
</dbReference>
<dbReference type="PRINTS" id="PR00162">
    <property type="entry name" value="RIESKE"/>
</dbReference>
<dbReference type="GO" id="GO:0005743">
    <property type="term" value="C:mitochondrial inner membrane"/>
    <property type="evidence" value="ECO:0007669"/>
    <property type="project" value="UniProtKB-SubCell"/>
</dbReference>
<evidence type="ECO:0000256" key="12">
    <source>
        <dbReference type="RuleBase" id="RU004494"/>
    </source>
</evidence>
<name>A0A2L2TD79_9HYPO</name>
<evidence type="ECO:0000256" key="7">
    <source>
        <dbReference type="ARBA" id="ARBA00023004"/>
    </source>
</evidence>
<comment type="similarity">
    <text evidence="2">Belongs to the Rieske iron-sulfur protein family.</text>
</comment>
<evidence type="ECO:0000313" key="15">
    <source>
        <dbReference type="EMBL" id="CEI68934.1"/>
    </source>
</evidence>
<evidence type="ECO:0000256" key="13">
    <source>
        <dbReference type="RuleBase" id="RU004495"/>
    </source>
</evidence>
<dbReference type="InterPro" id="IPR014349">
    <property type="entry name" value="Rieske_Fe-S_prot"/>
</dbReference>
<dbReference type="Gene3D" id="2.102.10.10">
    <property type="entry name" value="Rieske [2Fe-2S] iron-sulphur domain"/>
    <property type="match status" value="1"/>
</dbReference>
<keyword evidence="4" id="KW-0001">2Fe-2S</keyword>
<dbReference type="Pfam" id="PF00355">
    <property type="entry name" value="Rieske"/>
    <property type="match status" value="1"/>
</dbReference>
<dbReference type="InterPro" id="IPR037008">
    <property type="entry name" value="bc1_Rieske_TM_sf"/>
</dbReference>
<comment type="subcellular location">
    <subcellularLocation>
        <location evidence="1">Membrane</location>
        <topology evidence="1">Single-pass membrane protein</topology>
    </subcellularLocation>
    <subcellularLocation>
        <location evidence="13">Mitochondrion inner membrane</location>
    </subcellularLocation>
</comment>
<dbReference type="EMBL" id="LN649231">
    <property type="protein sequence ID" value="CEI68934.1"/>
    <property type="molecule type" value="Genomic_DNA"/>
</dbReference>
<organism evidence="15 16">
    <name type="scientific">Fusarium venenatum</name>
    <dbReference type="NCBI Taxonomy" id="56646"/>
    <lineage>
        <taxon>Eukaryota</taxon>
        <taxon>Fungi</taxon>
        <taxon>Dikarya</taxon>
        <taxon>Ascomycota</taxon>
        <taxon>Pezizomycotina</taxon>
        <taxon>Sordariomycetes</taxon>
        <taxon>Hypocreomycetidae</taxon>
        <taxon>Hypocreales</taxon>
        <taxon>Nectriaceae</taxon>
        <taxon>Fusarium</taxon>
    </lineage>
</organism>
<evidence type="ECO:0000256" key="8">
    <source>
        <dbReference type="ARBA" id="ARBA00023014"/>
    </source>
</evidence>
<protein>
    <recommendedName>
        <fullName evidence="11 12">Cytochrome b-c1 complex subunit Rieske, mitochondrial</fullName>
        <ecNumber evidence="12">7.1.1.8</ecNumber>
    </recommendedName>
</protein>
<dbReference type="InterPro" id="IPR017941">
    <property type="entry name" value="Rieske_2Fe-2S"/>
</dbReference>
<dbReference type="GO" id="GO:0046872">
    <property type="term" value="F:metal ion binding"/>
    <property type="evidence" value="ECO:0007669"/>
    <property type="project" value="UniProtKB-KW"/>
</dbReference>
<keyword evidence="12" id="KW-0249">Electron transport</keyword>
<keyword evidence="13" id="KW-0679">Respiratory chain</keyword>
<keyword evidence="16" id="KW-1185">Reference proteome</keyword>
<keyword evidence="5" id="KW-0479">Metal-binding</keyword>
<dbReference type="NCBIfam" id="TIGR01416">
    <property type="entry name" value="Rieske_proteo"/>
    <property type="match status" value="1"/>
</dbReference>
<comment type="cofactor">
    <cofactor evidence="12">
        <name>[2Fe-2S] cluster</name>
        <dbReference type="ChEBI" id="CHEBI:190135"/>
    </cofactor>
    <text evidence="12">Binds 1 [2Fe-2S] cluster per subunit.</text>
</comment>
<keyword evidence="12" id="KW-0813">Transport</keyword>
<reference evidence="16" key="1">
    <citation type="submission" date="2014-10" db="EMBL/GenBank/DDBJ databases">
        <authorList>
            <person name="King R."/>
        </authorList>
    </citation>
    <scope>NUCLEOTIDE SEQUENCE [LARGE SCALE GENOMIC DNA]</scope>
    <source>
        <strain evidence="16">A3/5</strain>
    </source>
</reference>
<dbReference type="CDD" id="cd03470">
    <property type="entry name" value="Rieske_cytochrome_bc1"/>
    <property type="match status" value="1"/>
</dbReference>
<dbReference type="InterPro" id="IPR006317">
    <property type="entry name" value="Ubiquinol_cyt_c_Rdtase_Fe-S-su"/>
</dbReference>
<dbReference type="SUPFAM" id="SSF50022">
    <property type="entry name" value="ISP domain"/>
    <property type="match status" value="1"/>
</dbReference>
<accession>A0A2L2TD79</accession>
<dbReference type="SUPFAM" id="SSF81502">
    <property type="entry name" value="ISP transmembrane anchor"/>
    <property type="match status" value="1"/>
</dbReference>
<evidence type="ECO:0000256" key="9">
    <source>
        <dbReference type="ARBA" id="ARBA00023136"/>
    </source>
</evidence>
<comment type="miscellaneous">
    <text evidence="12">The Rieske protein is a high potential 2Fe-2S protein.</text>
</comment>
<sequence>MATLATASRLCLRAAAKPVAPAVRALSTTAVRTDSASASGYSSPFKFQGESKGSQIPDFGKYVSTGSEGKNKLYSYFMVGALGAVSAAGAKSTVQGGLKSGSRLDVLPLGCNWSCILPAGHRAWSIDGYMSASADVLAMAKVEVDLASIPEGKNVIIKWRGKPVFIRHRTQDEIDQANKVNISSLRDPEEDSARARQPEWLVMLGVCTHLGCVPIGEAGDYGGWFCPCHGSHYDISGRIRKGPAPLNLEIPEYDFPEEGKLIIG</sequence>
<keyword evidence="7" id="KW-0408">Iron</keyword>
<proteinExistence type="inferred from homology"/>
<evidence type="ECO:0000256" key="5">
    <source>
        <dbReference type="ARBA" id="ARBA00022723"/>
    </source>
</evidence>
<evidence type="ECO:0000256" key="3">
    <source>
        <dbReference type="ARBA" id="ARBA00022692"/>
    </source>
</evidence>
<evidence type="ECO:0000259" key="14">
    <source>
        <dbReference type="PROSITE" id="PS51296"/>
    </source>
</evidence>
<keyword evidence="6" id="KW-1133">Transmembrane helix</keyword>
<dbReference type="PANTHER" id="PTHR10134">
    <property type="entry name" value="CYTOCHROME B-C1 COMPLEX SUBUNIT RIESKE, MITOCHONDRIAL"/>
    <property type="match status" value="1"/>
</dbReference>
<evidence type="ECO:0000256" key="11">
    <source>
        <dbReference type="ARBA" id="ARBA00072517"/>
    </source>
</evidence>
<dbReference type="Gene3D" id="1.20.5.270">
    <property type="entry name" value="Ubiquinol cytochrome reductase, transmembrane domain"/>
    <property type="match status" value="1"/>
</dbReference>
<keyword evidence="9" id="KW-0472">Membrane</keyword>
<dbReference type="InterPro" id="IPR036922">
    <property type="entry name" value="Rieske_2Fe-2S_sf"/>
</dbReference>
<keyword evidence="8" id="KW-0411">Iron-sulfur</keyword>
<evidence type="ECO:0000256" key="1">
    <source>
        <dbReference type="ARBA" id="ARBA00004167"/>
    </source>
</evidence>